<dbReference type="PANTHER" id="PTHR12786:SF1">
    <property type="entry name" value="SPLICING REGULATOR SDE2"/>
    <property type="match status" value="1"/>
</dbReference>
<feature type="compositionally biased region" description="Basic and acidic residues" evidence="9">
    <location>
        <begin position="118"/>
        <end position="134"/>
    </location>
</feature>
<reference evidence="12" key="1">
    <citation type="submission" date="2014-12" db="EMBL/GenBank/DDBJ databases">
        <title>Insight into the proteome of Arion vulgaris.</title>
        <authorList>
            <person name="Aradska J."/>
            <person name="Bulat T."/>
            <person name="Smidak R."/>
            <person name="Sarate P."/>
            <person name="Gangsoo J."/>
            <person name="Sialana F."/>
            <person name="Bilban M."/>
            <person name="Lubec G."/>
        </authorList>
    </citation>
    <scope>NUCLEOTIDE SEQUENCE</scope>
    <source>
        <tissue evidence="12">Skin</tissue>
    </source>
</reference>
<dbReference type="GO" id="GO:0006397">
    <property type="term" value="P:mRNA processing"/>
    <property type="evidence" value="ECO:0007669"/>
    <property type="project" value="UniProtKB-KW"/>
</dbReference>
<dbReference type="GO" id="GO:0005634">
    <property type="term" value="C:nucleus"/>
    <property type="evidence" value="ECO:0007669"/>
    <property type="project" value="UniProtKB-SubCell"/>
</dbReference>
<feature type="region of interest" description="Disordered" evidence="9">
    <location>
        <begin position="118"/>
        <end position="143"/>
    </location>
</feature>
<comment type="subcellular location">
    <subcellularLocation>
        <location evidence="2">Cytoplasm</location>
    </subcellularLocation>
    <subcellularLocation>
        <location evidence="1">Nucleus</location>
    </subcellularLocation>
</comment>
<evidence type="ECO:0000313" key="13">
    <source>
        <dbReference type="EMBL" id="CEK84194.1"/>
    </source>
</evidence>
<feature type="compositionally biased region" description="Low complexity" evidence="9">
    <location>
        <begin position="187"/>
        <end position="197"/>
    </location>
</feature>
<name>A0A0B7AVZ2_9EUPU</name>
<evidence type="ECO:0000256" key="8">
    <source>
        <dbReference type="ARBA" id="ARBA00023306"/>
    </source>
</evidence>
<dbReference type="InterPro" id="IPR025086">
    <property type="entry name" value="SDE2/SF3A3_SAP"/>
</dbReference>
<evidence type="ECO:0000259" key="10">
    <source>
        <dbReference type="Pfam" id="PF13297"/>
    </source>
</evidence>
<feature type="domain" description="SDE2/SF3A3 SAP" evidence="10">
    <location>
        <begin position="303"/>
        <end position="374"/>
    </location>
</feature>
<feature type="domain" description="SDE2-like" evidence="11">
    <location>
        <begin position="69"/>
        <end position="165"/>
    </location>
</feature>
<dbReference type="InterPro" id="IPR053822">
    <property type="entry name" value="SDE2-like_dom"/>
</dbReference>
<feature type="compositionally biased region" description="Basic residues" evidence="9">
    <location>
        <begin position="167"/>
        <end position="176"/>
    </location>
</feature>
<evidence type="ECO:0000256" key="9">
    <source>
        <dbReference type="SAM" id="MobiDB-lite"/>
    </source>
</evidence>
<evidence type="ECO:0000256" key="6">
    <source>
        <dbReference type="ARBA" id="ARBA00023187"/>
    </source>
</evidence>
<dbReference type="PANTHER" id="PTHR12786">
    <property type="entry name" value="SPLICING FACTOR SF3A-RELATED"/>
    <property type="match status" value="1"/>
</dbReference>
<keyword evidence="8" id="KW-0131">Cell cycle</keyword>
<dbReference type="AlphaFoldDB" id="A0A0B7AVZ2"/>
<evidence type="ECO:0000313" key="14">
    <source>
        <dbReference type="EMBL" id="CEK84197.1"/>
    </source>
</evidence>
<dbReference type="EMBL" id="HACG01037332">
    <property type="protein sequence ID" value="CEK84197.1"/>
    <property type="molecule type" value="Transcribed_RNA"/>
</dbReference>
<proteinExistence type="inferred from homology"/>
<evidence type="ECO:0000259" key="11">
    <source>
        <dbReference type="Pfam" id="PF22782"/>
    </source>
</evidence>
<dbReference type="Pfam" id="PF13297">
    <property type="entry name" value="SDE2_2C"/>
    <property type="match status" value="1"/>
</dbReference>
<accession>A0A0B7AVZ2</accession>
<feature type="compositionally biased region" description="Polar residues" evidence="9">
    <location>
        <begin position="222"/>
        <end position="231"/>
    </location>
</feature>
<evidence type="ECO:0000256" key="2">
    <source>
        <dbReference type="ARBA" id="ARBA00004496"/>
    </source>
</evidence>
<sequence length="383" mass="42690">MIVHIVHSSCYITKVLQEGSLNVGNIFDEIYLKGVNKASCFILCNGRKVDEDIKLEDGKIYHVVPRLPGGKGGFGSMLRAIGAQIEKTTSREACRDLSGRRMRDINNEKKLKEWLAKEADREHEREQRRQERLNKQLAPSQHKFDDAEYHEQRAKMQENLQDAVSKGLKRTHRKEKNHCAEKKTKTATESSSSSKTEWFGVDMDSDESNSSSDNEANPGDQLLQSIDGSSCSKDHMDCHASSSSSSHEPSDVIKEIKADYVDVNLDIALSQQVSDSTNIKQNIEQIECKSADSIDITADMQETQVSDGANSNEPIDLDRYSSSSDLAKLGMERLKNALMTRGLKCGGTLTERADRLFLVRGLSSDQIDPSLFAKSKGKGKKSK</sequence>
<dbReference type="Pfam" id="PF22782">
    <property type="entry name" value="SDE2"/>
    <property type="match status" value="1"/>
</dbReference>
<comment type="similarity">
    <text evidence="3">Belongs to the SDE2 family.</text>
</comment>
<organism evidence="12">
    <name type="scientific">Arion vulgaris</name>
    <dbReference type="NCBI Taxonomy" id="1028688"/>
    <lineage>
        <taxon>Eukaryota</taxon>
        <taxon>Metazoa</taxon>
        <taxon>Spiralia</taxon>
        <taxon>Lophotrochozoa</taxon>
        <taxon>Mollusca</taxon>
        <taxon>Gastropoda</taxon>
        <taxon>Heterobranchia</taxon>
        <taxon>Euthyneura</taxon>
        <taxon>Panpulmonata</taxon>
        <taxon>Eupulmonata</taxon>
        <taxon>Stylommatophora</taxon>
        <taxon>Helicina</taxon>
        <taxon>Arionoidea</taxon>
        <taxon>Arionidae</taxon>
        <taxon>Arion</taxon>
    </lineage>
</organism>
<dbReference type="EMBL" id="HACG01037326">
    <property type="protein sequence ID" value="CEK84191.1"/>
    <property type="molecule type" value="Transcribed_RNA"/>
</dbReference>
<keyword evidence="6" id="KW-0508">mRNA splicing</keyword>
<evidence type="ECO:0000256" key="7">
    <source>
        <dbReference type="ARBA" id="ARBA00023242"/>
    </source>
</evidence>
<protein>
    <submittedName>
        <fullName evidence="12">Uncharacterized protein</fullName>
    </submittedName>
</protein>
<gene>
    <name evidence="12" type="primary">ORF141238</name>
    <name evidence="13" type="synonym">ORF141253</name>
    <name evidence="14" type="synonym">ORF141265</name>
</gene>
<dbReference type="GO" id="GO:0005737">
    <property type="term" value="C:cytoplasm"/>
    <property type="evidence" value="ECO:0007669"/>
    <property type="project" value="UniProtKB-SubCell"/>
</dbReference>
<dbReference type="EMBL" id="HACG01037329">
    <property type="protein sequence ID" value="CEK84194.1"/>
    <property type="molecule type" value="Transcribed_RNA"/>
</dbReference>
<keyword evidence="7" id="KW-0539">Nucleus</keyword>
<evidence type="ECO:0000256" key="1">
    <source>
        <dbReference type="ARBA" id="ARBA00004123"/>
    </source>
</evidence>
<evidence type="ECO:0000256" key="3">
    <source>
        <dbReference type="ARBA" id="ARBA00008726"/>
    </source>
</evidence>
<feature type="region of interest" description="Disordered" evidence="9">
    <location>
        <begin position="163"/>
        <end position="251"/>
    </location>
</feature>
<keyword evidence="5" id="KW-0507">mRNA processing</keyword>
<evidence type="ECO:0000313" key="12">
    <source>
        <dbReference type="EMBL" id="CEK84191.1"/>
    </source>
</evidence>
<evidence type="ECO:0000256" key="4">
    <source>
        <dbReference type="ARBA" id="ARBA00022490"/>
    </source>
</evidence>
<feature type="compositionally biased region" description="Basic and acidic residues" evidence="9">
    <location>
        <begin position="177"/>
        <end position="186"/>
    </location>
</feature>
<dbReference type="GO" id="GO:0008380">
    <property type="term" value="P:RNA splicing"/>
    <property type="evidence" value="ECO:0007669"/>
    <property type="project" value="UniProtKB-KW"/>
</dbReference>
<evidence type="ECO:0000256" key="5">
    <source>
        <dbReference type="ARBA" id="ARBA00022664"/>
    </source>
</evidence>
<keyword evidence="4" id="KW-0963">Cytoplasm</keyword>
<dbReference type="InterPro" id="IPR051421">
    <property type="entry name" value="RNA_Proc_DNA_Dmg_Regulator"/>
</dbReference>